<comment type="caution">
    <text evidence="2">The sequence shown here is derived from an EMBL/GenBank/DDBJ whole genome shotgun (WGS) entry which is preliminary data.</text>
</comment>
<name>A0ABR4BSA4_9HELO</name>
<dbReference type="EMBL" id="JAZHXI010000021">
    <property type="protein sequence ID" value="KAL2060539.1"/>
    <property type="molecule type" value="Genomic_DNA"/>
</dbReference>
<feature type="transmembrane region" description="Helical" evidence="1">
    <location>
        <begin position="20"/>
        <end position="40"/>
    </location>
</feature>
<proteinExistence type="predicted"/>
<gene>
    <name evidence="2" type="ORF">VTL71DRAFT_9180</name>
</gene>
<evidence type="ECO:0000256" key="1">
    <source>
        <dbReference type="SAM" id="Phobius"/>
    </source>
</evidence>
<accession>A0ABR4BSA4</accession>
<reference evidence="2 3" key="1">
    <citation type="journal article" date="2024" name="Commun. Biol.">
        <title>Comparative genomic analysis of thermophilic fungi reveals convergent evolutionary adaptations and gene losses.</title>
        <authorList>
            <person name="Steindorff A.S."/>
            <person name="Aguilar-Pontes M.V."/>
            <person name="Robinson A.J."/>
            <person name="Andreopoulos B."/>
            <person name="LaButti K."/>
            <person name="Kuo A."/>
            <person name="Mondo S."/>
            <person name="Riley R."/>
            <person name="Otillar R."/>
            <person name="Haridas S."/>
            <person name="Lipzen A."/>
            <person name="Grimwood J."/>
            <person name="Schmutz J."/>
            <person name="Clum A."/>
            <person name="Reid I.D."/>
            <person name="Moisan M.C."/>
            <person name="Butler G."/>
            <person name="Nguyen T.T.M."/>
            <person name="Dewar K."/>
            <person name="Conant G."/>
            <person name="Drula E."/>
            <person name="Henrissat B."/>
            <person name="Hansel C."/>
            <person name="Singer S."/>
            <person name="Hutchinson M.I."/>
            <person name="de Vries R.P."/>
            <person name="Natvig D.O."/>
            <person name="Powell A.J."/>
            <person name="Tsang A."/>
            <person name="Grigoriev I.V."/>
        </authorList>
    </citation>
    <scope>NUCLEOTIDE SEQUENCE [LARGE SCALE GENOMIC DNA]</scope>
    <source>
        <strain evidence="2 3">CBS 494.80</strain>
    </source>
</reference>
<organism evidence="2 3">
    <name type="scientific">Oculimacula yallundae</name>
    <dbReference type="NCBI Taxonomy" id="86028"/>
    <lineage>
        <taxon>Eukaryota</taxon>
        <taxon>Fungi</taxon>
        <taxon>Dikarya</taxon>
        <taxon>Ascomycota</taxon>
        <taxon>Pezizomycotina</taxon>
        <taxon>Leotiomycetes</taxon>
        <taxon>Helotiales</taxon>
        <taxon>Ploettnerulaceae</taxon>
        <taxon>Oculimacula</taxon>
    </lineage>
</organism>
<protein>
    <submittedName>
        <fullName evidence="2">Uncharacterized protein</fullName>
    </submittedName>
</protein>
<keyword evidence="1" id="KW-0812">Transmembrane</keyword>
<keyword evidence="1" id="KW-1133">Transmembrane helix</keyword>
<evidence type="ECO:0000313" key="3">
    <source>
        <dbReference type="Proteomes" id="UP001595075"/>
    </source>
</evidence>
<evidence type="ECO:0000313" key="2">
    <source>
        <dbReference type="EMBL" id="KAL2060539.1"/>
    </source>
</evidence>
<keyword evidence="1" id="KW-0472">Membrane</keyword>
<sequence>MAQPYHPGSIQGVDKHQLAFLNLVYTLTIGVVTAAQRQYLRQAVQRLKVKSTKYNLNQKLSTAALARWPVDRWVVTSGYVPTSFGKVIDRTAKSAH</sequence>
<keyword evidence="3" id="KW-1185">Reference proteome</keyword>
<dbReference type="Proteomes" id="UP001595075">
    <property type="component" value="Unassembled WGS sequence"/>
</dbReference>